<dbReference type="AlphaFoldDB" id="A0A9P7Y9R4"/>
<accession>A0A9P7Y9R4</accession>
<comment type="caution">
    <text evidence="1">The sequence shown here is derived from an EMBL/GenBank/DDBJ whole genome shotgun (WGS) entry which is preliminary data.</text>
</comment>
<keyword evidence="2" id="KW-1185">Reference proteome</keyword>
<organism evidence="1 2">
    <name type="scientific">Amylocarpus encephaloides</name>
    <dbReference type="NCBI Taxonomy" id="45428"/>
    <lineage>
        <taxon>Eukaryota</taxon>
        <taxon>Fungi</taxon>
        <taxon>Dikarya</taxon>
        <taxon>Ascomycota</taxon>
        <taxon>Pezizomycotina</taxon>
        <taxon>Leotiomycetes</taxon>
        <taxon>Helotiales</taxon>
        <taxon>Helotiales incertae sedis</taxon>
        <taxon>Amylocarpus</taxon>
    </lineage>
</organism>
<reference evidence="1" key="1">
    <citation type="journal article" date="2021" name="IMA Fungus">
        <title>Genomic characterization of three marine fungi, including Emericellopsis atlantica sp. nov. with signatures of a generalist lifestyle and marine biomass degradation.</title>
        <authorList>
            <person name="Hagestad O.C."/>
            <person name="Hou L."/>
            <person name="Andersen J.H."/>
            <person name="Hansen E.H."/>
            <person name="Altermark B."/>
            <person name="Li C."/>
            <person name="Kuhnert E."/>
            <person name="Cox R.J."/>
            <person name="Crous P.W."/>
            <person name="Spatafora J.W."/>
            <person name="Lail K."/>
            <person name="Amirebrahimi M."/>
            <person name="Lipzen A."/>
            <person name="Pangilinan J."/>
            <person name="Andreopoulos W."/>
            <person name="Hayes R.D."/>
            <person name="Ng V."/>
            <person name="Grigoriev I.V."/>
            <person name="Jackson S.A."/>
            <person name="Sutton T.D.S."/>
            <person name="Dobson A.D.W."/>
            <person name="Rama T."/>
        </authorList>
    </citation>
    <scope>NUCLEOTIDE SEQUENCE</scope>
    <source>
        <strain evidence="1">TRa018bII</strain>
    </source>
</reference>
<dbReference type="EMBL" id="MU251765">
    <property type="protein sequence ID" value="KAG9229477.1"/>
    <property type="molecule type" value="Genomic_DNA"/>
</dbReference>
<proteinExistence type="predicted"/>
<sequence>MTQIPAGSLSCDFPGCKQQFKYENVIDWISHGSNHFLPHPPPSTVNCTFCETQFSGDDPDNTWNQRMKHIKDHLIRDPRNNHPKKDFGVLDYLLEKQLISTDLYN</sequence>
<gene>
    <name evidence="1" type="ORF">BJ875DRAFT_474774</name>
</gene>
<evidence type="ECO:0000313" key="1">
    <source>
        <dbReference type="EMBL" id="KAG9229477.1"/>
    </source>
</evidence>
<name>A0A9P7Y9R4_9HELO</name>
<dbReference type="OrthoDB" id="409136at2759"/>
<protein>
    <submittedName>
        <fullName evidence="1">Uncharacterized protein</fullName>
    </submittedName>
</protein>
<dbReference type="Proteomes" id="UP000824998">
    <property type="component" value="Unassembled WGS sequence"/>
</dbReference>
<evidence type="ECO:0000313" key="2">
    <source>
        <dbReference type="Proteomes" id="UP000824998"/>
    </source>
</evidence>